<comment type="similarity">
    <text evidence="1 3">Belongs to the gamma-glutamylcyclotransferase family.</text>
</comment>
<dbReference type="GO" id="GO:0061929">
    <property type="term" value="F:gamma-glutamylaminecyclotransferase activity"/>
    <property type="evidence" value="ECO:0007669"/>
    <property type="project" value="InterPro"/>
</dbReference>
<accession>A0A225UDK6</accession>
<dbReference type="SUPFAM" id="SSF110857">
    <property type="entry name" value="Gamma-glutamyl cyclotransferase-like"/>
    <property type="match status" value="1"/>
</dbReference>
<evidence type="ECO:0000256" key="2">
    <source>
        <dbReference type="PIRSR" id="PIRSR639126-1"/>
    </source>
</evidence>
<evidence type="ECO:0000259" key="4">
    <source>
        <dbReference type="Pfam" id="PF06094"/>
    </source>
</evidence>
<dbReference type="CDD" id="cd06661">
    <property type="entry name" value="GGCT_like"/>
    <property type="match status" value="1"/>
</dbReference>
<feature type="domain" description="Gamma-glutamylcyclotransferase AIG2-like" evidence="4">
    <location>
        <begin position="6"/>
        <end position="121"/>
    </location>
</feature>
<dbReference type="Pfam" id="PF06094">
    <property type="entry name" value="GGACT"/>
    <property type="match status" value="1"/>
</dbReference>
<evidence type="ECO:0000313" key="5">
    <source>
        <dbReference type="EMBL" id="OWY91122.1"/>
    </source>
</evidence>
<dbReference type="PANTHER" id="PTHR12510">
    <property type="entry name" value="TROPONIN C-AKIN-1 PROTEIN"/>
    <property type="match status" value="1"/>
</dbReference>
<dbReference type="InterPro" id="IPR039126">
    <property type="entry name" value="GGACT"/>
</dbReference>
<evidence type="ECO:0000256" key="1">
    <source>
        <dbReference type="ARBA" id="ARBA00008861"/>
    </source>
</evidence>
<dbReference type="GO" id="GO:0005829">
    <property type="term" value="C:cytosol"/>
    <property type="evidence" value="ECO:0007669"/>
    <property type="project" value="TreeGrafter"/>
</dbReference>
<dbReference type="Proteomes" id="UP000198211">
    <property type="component" value="Unassembled WGS sequence"/>
</dbReference>
<dbReference type="InterPro" id="IPR036568">
    <property type="entry name" value="GGCT-like_sf"/>
</dbReference>
<dbReference type="InterPro" id="IPR009288">
    <property type="entry name" value="AIG2-like_dom"/>
</dbReference>
<dbReference type="InterPro" id="IPR013024">
    <property type="entry name" value="GGCT-like"/>
</dbReference>
<reference evidence="6" key="1">
    <citation type="submission" date="2017-03" db="EMBL/GenBank/DDBJ databases">
        <title>Phytopthora megakarya and P. palmivora, two closely related causual agents of cacao black pod achieved similar genome size and gene model numbers by different mechanisms.</title>
        <authorList>
            <person name="Ali S."/>
            <person name="Shao J."/>
            <person name="Larry D.J."/>
            <person name="Kronmiller B."/>
            <person name="Shen D."/>
            <person name="Strem M.D."/>
            <person name="Melnick R.L."/>
            <person name="Guiltinan M.J."/>
            <person name="Tyler B.M."/>
            <person name="Meinhardt L.W."/>
            <person name="Bailey B.A."/>
        </authorList>
    </citation>
    <scope>NUCLEOTIDE SEQUENCE [LARGE SCALE GENOMIC DNA]</scope>
    <source>
        <strain evidence="6">zdho120</strain>
    </source>
</reference>
<keyword evidence="6" id="KW-1185">Reference proteome</keyword>
<gene>
    <name evidence="5" type="ORF">PHMEG_00040430</name>
</gene>
<sequence length="151" mass="17517">MTKYFVFVYGTLKRGLFNFETYLKPAIEQGKVSFVGAARTSHAEFRMVLDNKGFYPCLFRVADGIHVSGEVFCVDNDTLVALDRLEQVDKDLYRREELDVELLDGERKGMTIKSLVYLTPVTEALLKLERIANYEPEMNVKFANWFRENEL</sequence>
<dbReference type="PANTHER" id="PTHR12510:SF4">
    <property type="entry name" value="GAMMA-GLUTAMYLAMINECYCLOTRANSFERASE"/>
    <property type="match status" value="1"/>
</dbReference>
<comment type="caution">
    <text evidence="5">The sequence shown here is derived from an EMBL/GenBank/DDBJ whole genome shotgun (WGS) entry which is preliminary data.</text>
</comment>
<evidence type="ECO:0000256" key="3">
    <source>
        <dbReference type="RuleBase" id="RU367036"/>
    </source>
</evidence>
<dbReference type="EMBL" id="NBNE01021008">
    <property type="protein sequence ID" value="OWY91122.1"/>
    <property type="molecule type" value="Genomic_DNA"/>
</dbReference>
<dbReference type="Gene3D" id="3.10.490.10">
    <property type="entry name" value="Gamma-glutamyl cyclotransferase-like"/>
    <property type="match status" value="1"/>
</dbReference>
<dbReference type="AlphaFoldDB" id="A0A225UDK6"/>
<protein>
    <recommendedName>
        <fullName evidence="3">Gamma-glutamylcyclotransferase family protein</fullName>
    </recommendedName>
</protein>
<name>A0A225UDK6_9STRA</name>
<proteinExistence type="inferred from homology"/>
<feature type="active site" description="Proton acceptor" evidence="2">
    <location>
        <position position="86"/>
    </location>
</feature>
<organism evidence="5 6">
    <name type="scientific">Phytophthora megakarya</name>
    <dbReference type="NCBI Taxonomy" id="4795"/>
    <lineage>
        <taxon>Eukaryota</taxon>
        <taxon>Sar</taxon>
        <taxon>Stramenopiles</taxon>
        <taxon>Oomycota</taxon>
        <taxon>Peronosporomycetes</taxon>
        <taxon>Peronosporales</taxon>
        <taxon>Peronosporaceae</taxon>
        <taxon>Phytophthora</taxon>
    </lineage>
</organism>
<dbReference type="OrthoDB" id="113620at2759"/>
<dbReference type="STRING" id="4795.A0A225UDK6"/>
<evidence type="ECO:0000313" key="6">
    <source>
        <dbReference type="Proteomes" id="UP000198211"/>
    </source>
</evidence>
<dbReference type="FunFam" id="3.10.490.10:FF:000031">
    <property type="entry name" value="Os09g0573150 protein"/>
    <property type="match status" value="1"/>
</dbReference>